<evidence type="ECO:0000313" key="2">
    <source>
        <dbReference type="Proteomes" id="UP000288805"/>
    </source>
</evidence>
<dbReference type="AlphaFoldDB" id="A0A438JPL1"/>
<dbReference type="Proteomes" id="UP000288805">
    <property type="component" value="Unassembled WGS sequence"/>
</dbReference>
<dbReference type="EMBL" id="QGNW01000033">
    <property type="protein sequence ID" value="RVX10884.1"/>
    <property type="molecule type" value="Genomic_DNA"/>
</dbReference>
<sequence length="86" mass="9935">MTREHHGITTNPIPYRVLWVGQVLNWTTSGLYDGSSVSSSSVFEGTQELAYMRELTNKWICVQLWHHSDGVPDKKEGQQDWQQRMA</sequence>
<name>A0A438JPL1_VITVI</name>
<protein>
    <submittedName>
        <fullName evidence="1">Uncharacterized protein</fullName>
    </submittedName>
</protein>
<reference evidence="1 2" key="1">
    <citation type="journal article" date="2018" name="PLoS Genet.">
        <title>Population sequencing reveals clonal diversity and ancestral inbreeding in the grapevine cultivar Chardonnay.</title>
        <authorList>
            <person name="Roach M.J."/>
            <person name="Johnson D.L."/>
            <person name="Bohlmann J."/>
            <person name="van Vuuren H.J."/>
            <person name="Jones S.J."/>
            <person name="Pretorius I.S."/>
            <person name="Schmidt S.A."/>
            <person name="Borneman A.R."/>
        </authorList>
    </citation>
    <scope>NUCLEOTIDE SEQUENCE [LARGE SCALE GENOMIC DNA]</scope>
    <source>
        <strain evidence="2">cv. Chardonnay</strain>
        <tissue evidence="1">Leaf</tissue>
    </source>
</reference>
<organism evidence="1 2">
    <name type="scientific">Vitis vinifera</name>
    <name type="common">Grape</name>
    <dbReference type="NCBI Taxonomy" id="29760"/>
    <lineage>
        <taxon>Eukaryota</taxon>
        <taxon>Viridiplantae</taxon>
        <taxon>Streptophyta</taxon>
        <taxon>Embryophyta</taxon>
        <taxon>Tracheophyta</taxon>
        <taxon>Spermatophyta</taxon>
        <taxon>Magnoliopsida</taxon>
        <taxon>eudicotyledons</taxon>
        <taxon>Gunneridae</taxon>
        <taxon>Pentapetalae</taxon>
        <taxon>rosids</taxon>
        <taxon>Vitales</taxon>
        <taxon>Vitaceae</taxon>
        <taxon>Viteae</taxon>
        <taxon>Vitis</taxon>
    </lineage>
</organism>
<proteinExistence type="predicted"/>
<comment type="caution">
    <text evidence="1">The sequence shown here is derived from an EMBL/GenBank/DDBJ whole genome shotgun (WGS) entry which is preliminary data.</text>
</comment>
<accession>A0A438JPL1</accession>
<gene>
    <name evidence="1" type="ORF">CK203_018248</name>
</gene>
<evidence type="ECO:0000313" key="1">
    <source>
        <dbReference type="EMBL" id="RVX10884.1"/>
    </source>
</evidence>